<dbReference type="Proteomes" id="UP001595632">
    <property type="component" value="Unassembled WGS sequence"/>
</dbReference>
<organism evidence="1 2">
    <name type="scientific">Psychromarinibacter halotolerans</name>
    <dbReference type="NCBI Taxonomy" id="1775175"/>
    <lineage>
        <taxon>Bacteria</taxon>
        <taxon>Pseudomonadati</taxon>
        <taxon>Pseudomonadota</taxon>
        <taxon>Alphaproteobacteria</taxon>
        <taxon>Rhodobacterales</taxon>
        <taxon>Paracoccaceae</taxon>
        <taxon>Psychromarinibacter</taxon>
    </lineage>
</organism>
<evidence type="ECO:0000313" key="2">
    <source>
        <dbReference type="Proteomes" id="UP001595632"/>
    </source>
</evidence>
<dbReference type="Pfam" id="PF12224">
    <property type="entry name" value="Amidoligase_2"/>
    <property type="match status" value="1"/>
</dbReference>
<proteinExistence type="predicted"/>
<reference evidence="2" key="1">
    <citation type="journal article" date="2019" name="Int. J. Syst. Evol. Microbiol.">
        <title>The Global Catalogue of Microorganisms (GCM) 10K type strain sequencing project: providing services to taxonomists for standard genome sequencing and annotation.</title>
        <authorList>
            <consortium name="The Broad Institute Genomics Platform"/>
            <consortium name="The Broad Institute Genome Sequencing Center for Infectious Disease"/>
            <person name="Wu L."/>
            <person name="Ma J."/>
        </authorList>
    </citation>
    <scope>NUCLEOTIDE SEQUENCE [LARGE SCALE GENOMIC DNA]</scope>
    <source>
        <strain evidence="2">KCTC 52366</strain>
    </source>
</reference>
<dbReference type="RefSeq" id="WP_275631087.1">
    <property type="nucleotide sequence ID" value="NZ_JARGYD010000001.1"/>
</dbReference>
<dbReference type="EMBL" id="JBHRTB010000010">
    <property type="protein sequence ID" value="MFC3143814.1"/>
    <property type="molecule type" value="Genomic_DNA"/>
</dbReference>
<accession>A0ABV7GUD0</accession>
<sequence>MNTAALDRPRFARDRFDPLPGWDGRGGTDRKTGVEIEFGGLTERAAAELAQQELGGTLEEPAPQSFVVKGSELGDLEIYLDTALRKKVSGQWARAGLDASRAVVPVELVTAPLTQDQLPRLETLMQALHQAGAIGTRGGMLLGFGLHLNPELADEGGADLPATGTAYAFLEEWFRQTDPLDMSRRVLPFTDRYRPALLDALAEDGPLPGLSGFMEIYLDHVHSRNHGLDLYPAIRFLDEPRFVARHGSDSSVSARPTYHYRLPDCRLGDPDWTVAYEWNRWALVERVARMPDLLDALRADWRGRGWLRNRVRGGWADTVDGHLRDAGLIGGDA</sequence>
<dbReference type="InterPro" id="IPR022025">
    <property type="entry name" value="Amidoligase_2"/>
</dbReference>
<gene>
    <name evidence="1" type="ORF">ACFOGP_13920</name>
</gene>
<keyword evidence="2" id="KW-1185">Reference proteome</keyword>
<evidence type="ECO:0000313" key="1">
    <source>
        <dbReference type="EMBL" id="MFC3143814.1"/>
    </source>
</evidence>
<comment type="caution">
    <text evidence="1">The sequence shown here is derived from an EMBL/GenBank/DDBJ whole genome shotgun (WGS) entry which is preliminary data.</text>
</comment>
<protein>
    <submittedName>
        <fullName evidence="1">Amidoligase family protein</fullName>
    </submittedName>
</protein>
<name>A0ABV7GUD0_9RHOB</name>